<accession>A0AA36I9F7</accession>
<protein>
    <recommendedName>
        <fullName evidence="2">C3H1-type domain-containing protein</fullName>
    </recommendedName>
</protein>
<dbReference type="InterPro" id="IPR000571">
    <property type="entry name" value="Znf_CCCH"/>
</dbReference>
<organism evidence="3 4">
    <name type="scientific">Effrenium voratum</name>
    <dbReference type="NCBI Taxonomy" id="2562239"/>
    <lineage>
        <taxon>Eukaryota</taxon>
        <taxon>Sar</taxon>
        <taxon>Alveolata</taxon>
        <taxon>Dinophyceae</taxon>
        <taxon>Suessiales</taxon>
        <taxon>Symbiodiniaceae</taxon>
        <taxon>Effrenium</taxon>
    </lineage>
</organism>
<keyword evidence="4" id="KW-1185">Reference proteome</keyword>
<keyword evidence="1" id="KW-0479">Metal-binding</keyword>
<dbReference type="EMBL" id="CAUJNA010000925">
    <property type="protein sequence ID" value="CAJ1382661.1"/>
    <property type="molecule type" value="Genomic_DNA"/>
</dbReference>
<evidence type="ECO:0000313" key="4">
    <source>
        <dbReference type="Proteomes" id="UP001178507"/>
    </source>
</evidence>
<proteinExistence type="predicted"/>
<feature type="non-terminal residue" evidence="3">
    <location>
        <position position="1"/>
    </location>
</feature>
<dbReference type="GO" id="GO:0008270">
    <property type="term" value="F:zinc ion binding"/>
    <property type="evidence" value="ECO:0007669"/>
    <property type="project" value="UniProtKB-KW"/>
</dbReference>
<dbReference type="Gene3D" id="3.30.1370.210">
    <property type="match status" value="1"/>
</dbReference>
<keyword evidence="1" id="KW-0862">Zinc</keyword>
<comment type="caution">
    <text evidence="3">The sequence shown here is derived from an EMBL/GenBank/DDBJ whole genome shotgun (WGS) entry which is preliminary data.</text>
</comment>
<evidence type="ECO:0000256" key="1">
    <source>
        <dbReference type="PROSITE-ProRule" id="PRU00723"/>
    </source>
</evidence>
<sequence>TPPSYARNKPLPAAAPDYVRTFSTTDWGSGHGEAPRFEIAFEDTYPSCATRAVKLFVEDRPGFDAFFRKAGVPPSDLPNSRWSRGISTALCHHFSLQERKCPYWQNCIFLHVETEVLMREFKRYKCMCGPNDGVCRFTRCPYAHTQTQLTIPSAFEEPAFPGEDAVREIRYTSEQTGLESTLKLPRKFIANTSQKIANSLCSHTYDWCSSAVSNHVRAGLVFSFFCSDALVLHRLAATLIGIG</sequence>
<dbReference type="Proteomes" id="UP001178507">
    <property type="component" value="Unassembled WGS sequence"/>
</dbReference>
<evidence type="ECO:0000313" key="3">
    <source>
        <dbReference type="EMBL" id="CAJ1382661.1"/>
    </source>
</evidence>
<reference evidence="3" key="1">
    <citation type="submission" date="2023-08" db="EMBL/GenBank/DDBJ databases">
        <authorList>
            <person name="Chen Y."/>
            <person name="Shah S."/>
            <person name="Dougan E. K."/>
            <person name="Thang M."/>
            <person name="Chan C."/>
        </authorList>
    </citation>
    <scope>NUCLEOTIDE SEQUENCE</scope>
</reference>
<dbReference type="PROSITE" id="PS50103">
    <property type="entry name" value="ZF_C3H1"/>
    <property type="match status" value="1"/>
</dbReference>
<feature type="domain" description="C3H1-type" evidence="2">
    <location>
        <begin position="85"/>
        <end position="114"/>
    </location>
</feature>
<keyword evidence="1" id="KW-0863">Zinc-finger</keyword>
<evidence type="ECO:0000259" key="2">
    <source>
        <dbReference type="PROSITE" id="PS50103"/>
    </source>
</evidence>
<feature type="zinc finger region" description="C3H1-type" evidence="1">
    <location>
        <begin position="85"/>
        <end position="114"/>
    </location>
</feature>
<name>A0AA36I9F7_9DINO</name>
<gene>
    <name evidence="3" type="ORF">EVOR1521_LOCUS9988</name>
</gene>
<dbReference type="AlphaFoldDB" id="A0AA36I9F7"/>